<name>A0A841T5D6_9BACL</name>
<dbReference type="AlphaFoldDB" id="A0A841T5D6"/>
<feature type="compositionally biased region" description="Polar residues" evidence="1">
    <location>
        <begin position="192"/>
        <end position="202"/>
    </location>
</feature>
<accession>A0A841T5D6</accession>
<dbReference type="RefSeq" id="WP_185178027.1">
    <property type="nucleotide sequence ID" value="NZ_CBCSEP010000003.1"/>
</dbReference>
<dbReference type="Proteomes" id="UP000574133">
    <property type="component" value="Unassembled WGS sequence"/>
</dbReference>
<reference evidence="2 3" key="1">
    <citation type="submission" date="2020-08" db="EMBL/GenBank/DDBJ databases">
        <title>Cohnella phylogeny.</title>
        <authorList>
            <person name="Dunlap C."/>
        </authorList>
    </citation>
    <scope>NUCLEOTIDE SEQUENCE [LARGE SCALE GENOMIC DNA]</scope>
    <source>
        <strain evidence="2 3">DSM 103658</strain>
    </source>
</reference>
<evidence type="ECO:0000313" key="2">
    <source>
        <dbReference type="EMBL" id="MBB6676743.1"/>
    </source>
</evidence>
<sequence>MRGLIPAIILMTVVLIGGTAVSSHFSSAAGPASSGAGAIPDEAIRIRILANSDSDEDQAVKRAVQSRVSEEIVSWGKMPSTIDDARALIRSHLQDIQEAADSVLEAEGADYGAKVELAVVPFPDKTFEGRVYPAGEYEALRVTLGEGEGANWWCVLFPALCLAGATSDEDAQGQKGVEANGAERSDAPKPAKSTQAVNTVAQASHEDSATAAQQAAPDRDEPKTEFFLVVMLKKLFAWLASLFS</sequence>
<keyword evidence="3" id="KW-1185">Reference proteome</keyword>
<comment type="caution">
    <text evidence="2">The sequence shown here is derived from an EMBL/GenBank/DDBJ whole genome shotgun (WGS) entry which is preliminary data.</text>
</comment>
<proteinExistence type="predicted"/>
<evidence type="ECO:0000313" key="3">
    <source>
        <dbReference type="Proteomes" id="UP000574133"/>
    </source>
</evidence>
<gene>
    <name evidence="2" type="primary">spoIIR</name>
    <name evidence="2" type="ORF">H4Q31_05295</name>
</gene>
<dbReference type="Pfam" id="PF09551">
    <property type="entry name" value="Spore_II_R"/>
    <property type="match status" value="1"/>
</dbReference>
<protein>
    <submittedName>
        <fullName evidence="2">Stage II sporulation protein R</fullName>
    </submittedName>
</protein>
<dbReference type="EMBL" id="JACJVN010000021">
    <property type="protein sequence ID" value="MBB6676743.1"/>
    <property type="molecule type" value="Genomic_DNA"/>
</dbReference>
<evidence type="ECO:0000256" key="1">
    <source>
        <dbReference type="SAM" id="MobiDB-lite"/>
    </source>
</evidence>
<feature type="region of interest" description="Disordered" evidence="1">
    <location>
        <begin position="172"/>
        <end position="218"/>
    </location>
</feature>
<dbReference type="NCBIfam" id="TIGR02837">
    <property type="entry name" value="spore_II_R"/>
    <property type="match status" value="1"/>
</dbReference>
<dbReference type="InterPro" id="IPR014202">
    <property type="entry name" value="Spore_II_R"/>
</dbReference>
<organism evidence="2 3">
    <name type="scientific">Cohnella lubricantis</name>
    <dbReference type="NCBI Taxonomy" id="2163172"/>
    <lineage>
        <taxon>Bacteria</taxon>
        <taxon>Bacillati</taxon>
        <taxon>Bacillota</taxon>
        <taxon>Bacilli</taxon>
        <taxon>Bacillales</taxon>
        <taxon>Paenibacillaceae</taxon>
        <taxon>Cohnella</taxon>
    </lineage>
</organism>